<gene>
    <name evidence="3" type="ORF">L3X38_027847</name>
</gene>
<name>A0AAD4Z0Q3_PRUDU</name>
<evidence type="ECO:0000313" key="3">
    <source>
        <dbReference type="EMBL" id="KAI5328450.1"/>
    </source>
</evidence>
<keyword evidence="4" id="KW-1185">Reference proteome</keyword>
<comment type="caution">
    <text evidence="3">The sequence shown here is derived from an EMBL/GenBank/DDBJ whole genome shotgun (WGS) entry which is preliminary data.</text>
</comment>
<evidence type="ECO:0000259" key="2">
    <source>
        <dbReference type="Pfam" id="PF22936"/>
    </source>
</evidence>
<feature type="region of interest" description="Disordered" evidence="1">
    <location>
        <begin position="1"/>
        <end position="35"/>
    </location>
</feature>
<dbReference type="Proteomes" id="UP001054821">
    <property type="component" value="Chromosome 5"/>
</dbReference>
<dbReference type="EMBL" id="JAJFAZ020000005">
    <property type="protein sequence ID" value="KAI5328450.1"/>
    <property type="molecule type" value="Genomic_DNA"/>
</dbReference>
<dbReference type="Pfam" id="PF22936">
    <property type="entry name" value="Pol_BBD"/>
    <property type="match status" value="1"/>
</dbReference>
<feature type="domain" description="Retrovirus-related Pol polyprotein from transposon TNT 1-94-like beta-barrel" evidence="2">
    <location>
        <begin position="48"/>
        <end position="121"/>
    </location>
</feature>
<reference evidence="3 4" key="1">
    <citation type="journal article" date="2022" name="G3 (Bethesda)">
        <title>Whole-genome sequence and methylome profiling of the almond [Prunus dulcis (Mill.) D.A. Webb] cultivar 'Nonpareil'.</title>
        <authorList>
            <person name="D'Amico-Willman K.M."/>
            <person name="Ouma W.Z."/>
            <person name="Meulia T."/>
            <person name="Sideli G.M."/>
            <person name="Gradziel T.M."/>
            <person name="Fresnedo-Ramirez J."/>
        </authorList>
    </citation>
    <scope>NUCLEOTIDE SEQUENCE [LARGE SCALE GENOMIC DNA]</scope>
    <source>
        <strain evidence="3">Clone GOH B32 T37-40</strain>
    </source>
</reference>
<evidence type="ECO:0000256" key="1">
    <source>
        <dbReference type="SAM" id="MobiDB-lite"/>
    </source>
</evidence>
<accession>A0AAD4Z0Q3</accession>
<proteinExistence type="predicted"/>
<sequence length="194" mass="21096">MDDITTRHGPLTATPPPALTAISSTPTPQPPGNFGKAFHAHDTRDTGWIIDSGATDHIMYNSALFSTTLPPHRDHVLTANNDAAPVIGAGSILLTPALPLEKVLLVPSLSNNLLSVPEVTEQLNCVVLMYPSFVLLQDIQTWEIFGRGTKNGGLYYVDNVATSRVLHAGSYETSQHLRNWLLHCRFGHASFGYL</sequence>
<dbReference type="InterPro" id="IPR054722">
    <property type="entry name" value="PolX-like_BBD"/>
</dbReference>
<protein>
    <recommendedName>
        <fullName evidence="2">Retrovirus-related Pol polyprotein from transposon TNT 1-94-like beta-barrel domain-containing protein</fullName>
    </recommendedName>
</protein>
<dbReference type="AlphaFoldDB" id="A0AAD4Z0Q3"/>
<evidence type="ECO:0000313" key="4">
    <source>
        <dbReference type="Proteomes" id="UP001054821"/>
    </source>
</evidence>
<organism evidence="3 4">
    <name type="scientific">Prunus dulcis</name>
    <name type="common">Almond</name>
    <name type="synonym">Amygdalus dulcis</name>
    <dbReference type="NCBI Taxonomy" id="3755"/>
    <lineage>
        <taxon>Eukaryota</taxon>
        <taxon>Viridiplantae</taxon>
        <taxon>Streptophyta</taxon>
        <taxon>Embryophyta</taxon>
        <taxon>Tracheophyta</taxon>
        <taxon>Spermatophyta</taxon>
        <taxon>Magnoliopsida</taxon>
        <taxon>eudicotyledons</taxon>
        <taxon>Gunneridae</taxon>
        <taxon>Pentapetalae</taxon>
        <taxon>rosids</taxon>
        <taxon>fabids</taxon>
        <taxon>Rosales</taxon>
        <taxon>Rosaceae</taxon>
        <taxon>Amygdaloideae</taxon>
        <taxon>Amygdaleae</taxon>
        <taxon>Prunus</taxon>
    </lineage>
</organism>